<dbReference type="PRINTS" id="PR00368">
    <property type="entry name" value="FADPNR"/>
</dbReference>
<gene>
    <name evidence="3" type="ORF">PMZ80_006844</name>
</gene>
<evidence type="ECO:0000313" key="4">
    <source>
        <dbReference type="Proteomes" id="UP001334248"/>
    </source>
</evidence>
<accession>A0ABR0RJN2</accession>
<dbReference type="PANTHER" id="PTHR43735:SF24">
    <property type="entry name" value="NUCLEOTIDE-DISULPHIDE OXIDOREDUCTASE AMID-LIKE, PUTATIVE (AFU_ORTHOLOGUE AFUA_1G17180)-RELATED"/>
    <property type="match status" value="1"/>
</dbReference>
<dbReference type="RefSeq" id="XP_064728519.1">
    <property type="nucleotide sequence ID" value="XM_064875254.1"/>
</dbReference>
<dbReference type="InterPro" id="IPR023753">
    <property type="entry name" value="FAD/NAD-binding_dom"/>
</dbReference>
<name>A0ABR0RJN2_9EURO</name>
<feature type="compositionally biased region" description="Low complexity" evidence="1">
    <location>
        <begin position="462"/>
        <end position="473"/>
    </location>
</feature>
<protein>
    <recommendedName>
        <fullName evidence="2">FAD/NAD(P)-binding domain-containing protein</fullName>
    </recommendedName>
</protein>
<evidence type="ECO:0000256" key="1">
    <source>
        <dbReference type="SAM" id="MobiDB-lite"/>
    </source>
</evidence>
<dbReference type="Pfam" id="PF07992">
    <property type="entry name" value="Pyr_redox_2"/>
    <property type="match status" value="1"/>
</dbReference>
<evidence type="ECO:0000259" key="2">
    <source>
        <dbReference type="Pfam" id="PF07992"/>
    </source>
</evidence>
<dbReference type="SUPFAM" id="SSF51905">
    <property type="entry name" value="FAD/NAD(P)-binding domain"/>
    <property type="match status" value="1"/>
</dbReference>
<keyword evidence="4" id="KW-1185">Reference proteome</keyword>
<feature type="region of interest" description="Disordered" evidence="1">
    <location>
        <begin position="432"/>
        <end position="480"/>
    </location>
</feature>
<reference evidence="3 4" key="1">
    <citation type="journal article" date="2023" name="Res Sq">
        <title>Genomic and morphological characterization of Knufia obscura isolated from the Mars 2020 spacecraft assembly facility.</title>
        <authorList>
            <person name="Chander A.M."/>
            <person name="Teixeira M.M."/>
            <person name="Singh N.K."/>
            <person name="Williams M.P."/>
            <person name="Parker C.W."/>
            <person name="Leo P."/>
            <person name="Stajich J.E."/>
            <person name="Torok T."/>
            <person name="Tighe S."/>
            <person name="Mason C.E."/>
            <person name="Venkateswaran K."/>
        </authorList>
    </citation>
    <scope>NUCLEOTIDE SEQUENCE [LARGE SCALE GENOMIC DNA]</scope>
    <source>
        <strain evidence="3 4">CCFEE 5817</strain>
    </source>
</reference>
<dbReference type="Proteomes" id="UP001334248">
    <property type="component" value="Unassembled WGS sequence"/>
</dbReference>
<dbReference type="PRINTS" id="PR00411">
    <property type="entry name" value="PNDRDTASEI"/>
</dbReference>
<dbReference type="InterPro" id="IPR036188">
    <property type="entry name" value="FAD/NAD-bd_sf"/>
</dbReference>
<feature type="region of interest" description="Disordered" evidence="1">
    <location>
        <begin position="519"/>
        <end position="544"/>
    </location>
</feature>
<dbReference type="PANTHER" id="PTHR43735">
    <property type="entry name" value="APOPTOSIS-INDUCING FACTOR 1"/>
    <property type="match status" value="1"/>
</dbReference>
<dbReference type="GeneID" id="90000293"/>
<organism evidence="3 4">
    <name type="scientific">Knufia obscura</name>
    <dbReference type="NCBI Taxonomy" id="1635080"/>
    <lineage>
        <taxon>Eukaryota</taxon>
        <taxon>Fungi</taxon>
        <taxon>Dikarya</taxon>
        <taxon>Ascomycota</taxon>
        <taxon>Pezizomycotina</taxon>
        <taxon>Eurotiomycetes</taxon>
        <taxon>Chaetothyriomycetidae</taxon>
        <taxon>Chaetothyriales</taxon>
        <taxon>Trichomeriaceae</taxon>
        <taxon>Knufia</taxon>
    </lineage>
</organism>
<proteinExistence type="predicted"/>
<dbReference type="Gene3D" id="3.50.50.60">
    <property type="entry name" value="FAD/NAD(P)-binding domain"/>
    <property type="match status" value="2"/>
</dbReference>
<dbReference type="EMBL" id="JAVHJV010000008">
    <property type="protein sequence ID" value="KAK5940429.1"/>
    <property type="molecule type" value="Genomic_DNA"/>
</dbReference>
<comment type="caution">
    <text evidence="3">The sequence shown here is derived from an EMBL/GenBank/DDBJ whole genome shotgun (WGS) entry which is preliminary data.</text>
</comment>
<feature type="domain" description="FAD/NAD(P)-binding" evidence="2">
    <location>
        <begin position="18"/>
        <end position="331"/>
    </location>
</feature>
<evidence type="ECO:0000313" key="3">
    <source>
        <dbReference type="EMBL" id="KAK5940429.1"/>
    </source>
</evidence>
<sequence>MYHQTALPLQKSAPKPHRVLVVGGCYAGLAAATNLLDLCEGRAPRFTPGSEATRQQLPVKITIIDERNGFYHVIGSPLALASSEYSHKAWTRFCDVPALQHPAINMVHGSVTQVDLDNRTATVAPNDSSDLVQHEYDYLIAASGLRRVWPVVPQQVARENYLKEAESHINAVRAAKHGVVVIGGGAVGIEMAAELKAVERTTRVTLIHSRDRLLSSEPLPDDFKDETLSLLRSVGVEVITGKRVQSEAVNETDKTTIIKLSDGSTLAASHVINAISRSSPTTTYLPPSVLDGEGYVKIKPSLQFHDEHHFAAGDIALWSGIKRCGAAMHMGSYCAHNIHQHILSITPSSPRPSSPIMRRVSDSFNDIASSYTPQYKELTEHPAVIGIAIGTTAAAYSPTEGIKSGAEVLKYMFGDDLGFSICYNYMQLGRAPPSTVEPTSATPIDLETTDEVPPGTEQNEQTTPTLSTTSTSSEAGVEPQTPIDAVGNAEVTNFEALQKSPSNPDDVDIAGIVEEIRRSSISTSGPRPEKIFKQSAFKRSTEAV</sequence>